<accession>A0A482VS53</accession>
<dbReference type="AlphaFoldDB" id="A0A482VS53"/>
<evidence type="ECO:0000256" key="1">
    <source>
        <dbReference type="SAM" id="SignalP"/>
    </source>
</evidence>
<gene>
    <name evidence="2" type="ORF">BDFB_010842</name>
</gene>
<keyword evidence="1" id="KW-0732">Signal</keyword>
<dbReference type="STRING" id="1661398.A0A482VS53"/>
<protein>
    <recommendedName>
        <fullName evidence="4">RVT 1 domain containing protein</fullName>
    </recommendedName>
</protein>
<feature type="chain" id="PRO_5019827016" description="RVT 1 domain containing protein" evidence="1">
    <location>
        <begin position="24"/>
        <end position="230"/>
    </location>
</feature>
<organism evidence="2 3">
    <name type="scientific">Asbolus verrucosus</name>
    <name type="common">Desert ironclad beetle</name>
    <dbReference type="NCBI Taxonomy" id="1661398"/>
    <lineage>
        <taxon>Eukaryota</taxon>
        <taxon>Metazoa</taxon>
        <taxon>Ecdysozoa</taxon>
        <taxon>Arthropoda</taxon>
        <taxon>Hexapoda</taxon>
        <taxon>Insecta</taxon>
        <taxon>Pterygota</taxon>
        <taxon>Neoptera</taxon>
        <taxon>Endopterygota</taxon>
        <taxon>Coleoptera</taxon>
        <taxon>Polyphaga</taxon>
        <taxon>Cucujiformia</taxon>
        <taxon>Tenebrionidae</taxon>
        <taxon>Pimeliinae</taxon>
        <taxon>Asbolus</taxon>
    </lineage>
</organism>
<evidence type="ECO:0000313" key="3">
    <source>
        <dbReference type="Proteomes" id="UP000292052"/>
    </source>
</evidence>
<dbReference type="EMBL" id="QDEB01068067">
    <property type="protein sequence ID" value="RZC35762.1"/>
    <property type="molecule type" value="Genomic_DNA"/>
</dbReference>
<evidence type="ECO:0000313" key="2">
    <source>
        <dbReference type="EMBL" id="RZC35762.1"/>
    </source>
</evidence>
<dbReference type="Proteomes" id="UP000292052">
    <property type="component" value="Unassembled WGS sequence"/>
</dbReference>
<dbReference type="PANTHER" id="PTHR33332">
    <property type="entry name" value="REVERSE TRANSCRIPTASE DOMAIN-CONTAINING PROTEIN"/>
    <property type="match status" value="1"/>
</dbReference>
<name>A0A482VS53_ASBVE</name>
<dbReference type="OrthoDB" id="6777438at2759"/>
<feature type="non-terminal residue" evidence="2">
    <location>
        <position position="1"/>
    </location>
</feature>
<sequence>IKHWSPSGGLLFWTVVLLYTADAKIYRTVNNNDDAMLLQRTFDSLNNWCLIYKLDLNTNKCKVISYSKPGVNEIKDLGITFNNHLCFDQYINNIVAKCLGLLGFIVRNAEDFTNPDVSKMLFKAYILSRLEYTSIIWYPIYTCYVDEIKRVLRKFLKFLWYKNNGSYPDRGFSQVTLLNCYDYSSLSTRRQVYALTFLYNLIRYGVDSLDLLNKINFHTYYISIFIKTSY</sequence>
<proteinExistence type="predicted"/>
<keyword evidence="3" id="KW-1185">Reference proteome</keyword>
<evidence type="ECO:0008006" key="4">
    <source>
        <dbReference type="Google" id="ProtNLM"/>
    </source>
</evidence>
<feature type="signal peptide" evidence="1">
    <location>
        <begin position="1"/>
        <end position="23"/>
    </location>
</feature>
<reference evidence="2 3" key="1">
    <citation type="submission" date="2017-03" db="EMBL/GenBank/DDBJ databases">
        <title>Genome of the blue death feigning beetle - Asbolus verrucosus.</title>
        <authorList>
            <person name="Rider S.D."/>
        </authorList>
    </citation>
    <scope>NUCLEOTIDE SEQUENCE [LARGE SCALE GENOMIC DNA]</scope>
    <source>
        <strain evidence="2">Butters</strain>
        <tissue evidence="2">Head and leg muscle</tissue>
    </source>
</reference>
<comment type="caution">
    <text evidence="2">The sequence shown here is derived from an EMBL/GenBank/DDBJ whole genome shotgun (WGS) entry which is preliminary data.</text>
</comment>